<dbReference type="GO" id="GO:0048511">
    <property type="term" value="P:rhythmic process"/>
    <property type="evidence" value="ECO:0007669"/>
    <property type="project" value="UniProtKB-KW"/>
</dbReference>
<evidence type="ECO:0000256" key="7">
    <source>
        <dbReference type="ARBA" id="ARBA00023180"/>
    </source>
</evidence>
<sequence length="171" mass="19564">MFLPQRSMMPESFRHDPLFPILHTSYRSFASLLVVVMLISVVSGSQSKYNTIEETIDCFECKSNLHNNCRDPFNGTSNIFPLAPCKGCCVKIVRNYNTKQETVWRTCTEKLEISNSLVHRDVCMAESNGQGHLCICSEDKCNSSPPHRAAFSAFSLLYFFFLFRLLCNEIR</sequence>
<keyword evidence="3" id="KW-1003">Cell membrane</keyword>
<dbReference type="GO" id="GO:0005886">
    <property type="term" value="C:plasma membrane"/>
    <property type="evidence" value="ECO:0007669"/>
    <property type="project" value="UniProtKB-SubCell"/>
</dbReference>
<evidence type="ECO:0000256" key="10">
    <source>
        <dbReference type="ARBA" id="ARBA00044524"/>
    </source>
</evidence>
<dbReference type="PANTHER" id="PTHR33562:SF31">
    <property type="entry name" value="PROTEIN QUIVER"/>
    <property type="match status" value="1"/>
</dbReference>
<keyword evidence="6" id="KW-1015">Disulfide bond</keyword>
<dbReference type="Pfam" id="PF17064">
    <property type="entry name" value="QVR"/>
    <property type="match status" value="1"/>
</dbReference>
<evidence type="ECO:0000256" key="13">
    <source>
        <dbReference type="ARBA" id="ARBA00046769"/>
    </source>
</evidence>
<accession>A0A1D1UMB9</accession>
<dbReference type="EMBL" id="BDGG01000001">
    <property type="protein sequence ID" value="GAU88782.1"/>
    <property type="molecule type" value="Genomic_DNA"/>
</dbReference>
<comment type="subcellular location">
    <subcellularLocation>
        <location evidence="1">Cell membrane</location>
        <topology evidence="1">Lipid-anchor</topology>
        <topology evidence="1">GPI-anchor</topology>
        <orientation evidence="1">Extracellular side</orientation>
    </subcellularLocation>
    <subcellularLocation>
        <location evidence="9">Membrane raft</location>
        <topology evidence="9">Lipid-anchor</topology>
        <topology evidence="9">GPI-anchor</topology>
        <orientation evidence="9">Extracellular side</orientation>
    </subcellularLocation>
</comment>
<gene>
    <name evidence="14" type="primary">RvY_01417-1</name>
    <name evidence="14" type="synonym">RvY_01417.1</name>
    <name evidence="14" type="ORF">RvY_01417</name>
</gene>
<comment type="similarity">
    <text evidence="2">Belongs to the quiver family.</text>
</comment>
<protein>
    <recommendedName>
        <fullName evidence="10">UPAR/Ly6 domain-containing protein qvr</fullName>
    </recommendedName>
    <alternativeName>
        <fullName evidence="11">Protein quiver</fullName>
    </alternativeName>
    <alternativeName>
        <fullName evidence="8">Protein sleepless</fullName>
    </alternativeName>
</protein>
<evidence type="ECO:0000256" key="3">
    <source>
        <dbReference type="ARBA" id="ARBA00022475"/>
    </source>
</evidence>
<dbReference type="PANTHER" id="PTHR33562">
    <property type="entry name" value="ATILLA, ISOFORM B-RELATED-RELATED"/>
    <property type="match status" value="1"/>
</dbReference>
<keyword evidence="5" id="KW-0090">Biological rhythms</keyword>
<keyword evidence="3" id="KW-0472">Membrane</keyword>
<evidence type="ECO:0000256" key="2">
    <source>
        <dbReference type="ARBA" id="ARBA00010522"/>
    </source>
</evidence>
<keyword evidence="15" id="KW-1185">Reference proteome</keyword>
<keyword evidence="7" id="KW-0325">Glycoprotein</keyword>
<name>A0A1D1UMB9_RAMVA</name>
<reference evidence="14 15" key="1">
    <citation type="journal article" date="2016" name="Nat. Commun.">
        <title>Extremotolerant tardigrade genome and improved radiotolerance of human cultured cells by tardigrade-unique protein.</title>
        <authorList>
            <person name="Hashimoto T."/>
            <person name="Horikawa D.D."/>
            <person name="Saito Y."/>
            <person name="Kuwahara H."/>
            <person name="Kozuka-Hata H."/>
            <person name="Shin-I T."/>
            <person name="Minakuchi Y."/>
            <person name="Ohishi K."/>
            <person name="Motoyama A."/>
            <person name="Aizu T."/>
            <person name="Enomoto A."/>
            <person name="Kondo K."/>
            <person name="Tanaka S."/>
            <person name="Hara Y."/>
            <person name="Koshikawa S."/>
            <person name="Sagara H."/>
            <person name="Miura T."/>
            <person name="Yokobori S."/>
            <person name="Miyagawa K."/>
            <person name="Suzuki Y."/>
            <person name="Kubo T."/>
            <person name="Oyama M."/>
            <person name="Kohara Y."/>
            <person name="Fujiyama A."/>
            <person name="Arakawa K."/>
            <person name="Katayama T."/>
            <person name="Toyoda A."/>
            <person name="Kunieda T."/>
        </authorList>
    </citation>
    <scope>NUCLEOTIDE SEQUENCE [LARGE SCALE GENOMIC DNA]</scope>
    <source>
        <strain evidence="14 15">YOKOZUNA-1</strain>
    </source>
</reference>
<dbReference type="CDD" id="cd23595">
    <property type="entry name" value="TFP_LU_ECD_Qvr"/>
    <property type="match status" value="1"/>
</dbReference>
<comment type="function">
    <text evidence="12">Bifunctional regulator of neuronal activity in the mushroom body, and possibly other regions of the brain, that acts as a signaling molecule required for homeostatic regulation of sleep under normal conditions and after sleep deprivation. Reduces neuronal excitability by enhancing Sh/shaker K(+) channel activity; possibly by stabilizing Sh/shaker to increase protein levels, accelerating its activation kinetics, slowing C-type inactivation and enhancing recovery from inactivation. Specifically affects the A-type K(+) current. Antagonizes nicotinic acetylcholine receptors (nAChRs) to reduce synaptic transmission, possibly by preventing their localization to the cell surface. Required for regulation of neuromuscular excitability and plasticity at neuromuscular junctions.</text>
</comment>
<keyword evidence="4" id="KW-0732">Signal</keyword>
<evidence type="ECO:0000256" key="8">
    <source>
        <dbReference type="ARBA" id="ARBA00031037"/>
    </source>
</evidence>
<comment type="subunit">
    <text evidence="13">Interacts (via loop 2 of the three-fingered Ly-6 domain) with Sh/shaker; this interaction may stabilize both components of the complex and may be required for targeting or retention of Sh/shaker to neural cell projections. Interacts (via loop 2 of the three-fingered Ly-6 domain) with nAChRalpha3 and potentially other nicotinic acetylcholine receptors; this interaction is required for antagonism of nicotinic acetylcholine receptors.</text>
</comment>
<comment type="caution">
    <text evidence="14">The sequence shown here is derived from an EMBL/GenBank/DDBJ whole genome shotgun (WGS) entry which is preliminary data.</text>
</comment>
<evidence type="ECO:0000313" key="14">
    <source>
        <dbReference type="EMBL" id="GAU88782.1"/>
    </source>
</evidence>
<evidence type="ECO:0000313" key="15">
    <source>
        <dbReference type="Proteomes" id="UP000186922"/>
    </source>
</evidence>
<evidence type="ECO:0000256" key="11">
    <source>
        <dbReference type="ARBA" id="ARBA00044561"/>
    </source>
</evidence>
<evidence type="ECO:0000256" key="4">
    <source>
        <dbReference type="ARBA" id="ARBA00022729"/>
    </source>
</evidence>
<dbReference type="InterPro" id="IPR031424">
    <property type="entry name" value="QVR-like"/>
</dbReference>
<dbReference type="AlphaFoldDB" id="A0A1D1UMB9"/>
<dbReference type="Proteomes" id="UP000186922">
    <property type="component" value="Unassembled WGS sequence"/>
</dbReference>
<evidence type="ECO:0000256" key="5">
    <source>
        <dbReference type="ARBA" id="ARBA00023108"/>
    </source>
</evidence>
<dbReference type="OrthoDB" id="9991292at2759"/>
<dbReference type="InterPro" id="IPR050975">
    <property type="entry name" value="Sleep_regulator"/>
</dbReference>
<dbReference type="GO" id="GO:0032222">
    <property type="term" value="P:regulation of synaptic transmission, cholinergic"/>
    <property type="evidence" value="ECO:0007669"/>
    <property type="project" value="InterPro"/>
</dbReference>
<organism evidence="14 15">
    <name type="scientific">Ramazzottius varieornatus</name>
    <name type="common">Water bear</name>
    <name type="synonym">Tardigrade</name>
    <dbReference type="NCBI Taxonomy" id="947166"/>
    <lineage>
        <taxon>Eukaryota</taxon>
        <taxon>Metazoa</taxon>
        <taxon>Ecdysozoa</taxon>
        <taxon>Tardigrada</taxon>
        <taxon>Eutardigrada</taxon>
        <taxon>Parachela</taxon>
        <taxon>Hypsibioidea</taxon>
        <taxon>Ramazzottiidae</taxon>
        <taxon>Ramazzottius</taxon>
    </lineage>
</organism>
<dbReference type="GO" id="GO:0030431">
    <property type="term" value="P:sleep"/>
    <property type="evidence" value="ECO:0007669"/>
    <property type="project" value="InterPro"/>
</dbReference>
<evidence type="ECO:0000256" key="6">
    <source>
        <dbReference type="ARBA" id="ARBA00023157"/>
    </source>
</evidence>
<evidence type="ECO:0000256" key="9">
    <source>
        <dbReference type="ARBA" id="ARBA00044499"/>
    </source>
</evidence>
<evidence type="ECO:0000256" key="12">
    <source>
        <dbReference type="ARBA" id="ARBA00045788"/>
    </source>
</evidence>
<evidence type="ECO:0000256" key="1">
    <source>
        <dbReference type="ARBA" id="ARBA00004471"/>
    </source>
</evidence>
<proteinExistence type="inferred from homology"/>
<dbReference type="GO" id="GO:0045121">
    <property type="term" value="C:membrane raft"/>
    <property type="evidence" value="ECO:0007669"/>
    <property type="project" value="UniProtKB-SubCell"/>
</dbReference>